<name>A0AAN6T6L8_9PEZI</name>
<protein>
    <submittedName>
        <fullName evidence="1">Uncharacterized protein</fullName>
    </submittedName>
</protein>
<evidence type="ECO:0000313" key="1">
    <source>
        <dbReference type="EMBL" id="KAK4106181.1"/>
    </source>
</evidence>
<keyword evidence="2" id="KW-1185">Reference proteome</keyword>
<gene>
    <name evidence="1" type="ORF">N658DRAFT_9635</name>
</gene>
<proteinExistence type="predicted"/>
<organism evidence="1 2">
    <name type="scientific">Parathielavia hyrcaniae</name>
    <dbReference type="NCBI Taxonomy" id="113614"/>
    <lineage>
        <taxon>Eukaryota</taxon>
        <taxon>Fungi</taxon>
        <taxon>Dikarya</taxon>
        <taxon>Ascomycota</taxon>
        <taxon>Pezizomycotina</taxon>
        <taxon>Sordariomycetes</taxon>
        <taxon>Sordariomycetidae</taxon>
        <taxon>Sordariales</taxon>
        <taxon>Chaetomiaceae</taxon>
        <taxon>Parathielavia</taxon>
    </lineage>
</organism>
<accession>A0AAN6T6L8</accession>
<evidence type="ECO:0000313" key="2">
    <source>
        <dbReference type="Proteomes" id="UP001305647"/>
    </source>
</evidence>
<dbReference type="AlphaFoldDB" id="A0AAN6T6L8"/>
<sequence>MGLLRMGGYVLAFRALRFQDWDFRVELVKGVIPGMLANWRFGNISSSSVDRMSYCEWQSAVSLGSMLVQRKVKRPLAGASQRPYPTAAELESATAIGSRQCSRIILIRSNPVSDDHRLSTSLPYRQPAPAVM</sequence>
<comment type="caution">
    <text evidence="1">The sequence shown here is derived from an EMBL/GenBank/DDBJ whole genome shotgun (WGS) entry which is preliminary data.</text>
</comment>
<reference evidence="1" key="1">
    <citation type="journal article" date="2023" name="Mol. Phylogenet. Evol.">
        <title>Genome-scale phylogeny and comparative genomics of the fungal order Sordariales.</title>
        <authorList>
            <person name="Hensen N."/>
            <person name="Bonometti L."/>
            <person name="Westerberg I."/>
            <person name="Brannstrom I.O."/>
            <person name="Guillou S."/>
            <person name="Cros-Aarteil S."/>
            <person name="Calhoun S."/>
            <person name="Haridas S."/>
            <person name="Kuo A."/>
            <person name="Mondo S."/>
            <person name="Pangilinan J."/>
            <person name="Riley R."/>
            <person name="LaButti K."/>
            <person name="Andreopoulos B."/>
            <person name="Lipzen A."/>
            <person name="Chen C."/>
            <person name="Yan M."/>
            <person name="Daum C."/>
            <person name="Ng V."/>
            <person name="Clum A."/>
            <person name="Steindorff A."/>
            <person name="Ohm R.A."/>
            <person name="Martin F."/>
            <person name="Silar P."/>
            <person name="Natvig D.O."/>
            <person name="Lalanne C."/>
            <person name="Gautier V."/>
            <person name="Ament-Velasquez S.L."/>
            <person name="Kruys A."/>
            <person name="Hutchinson M.I."/>
            <person name="Powell A.J."/>
            <person name="Barry K."/>
            <person name="Miller A.N."/>
            <person name="Grigoriev I.V."/>
            <person name="Debuchy R."/>
            <person name="Gladieux P."/>
            <person name="Hiltunen Thoren M."/>
            <person name="Johannesson H."/>
        </authorList>
    </citation>
    <scope>NUCLEOTIDE SEQUENCE</scope>
    <source>
        <strain evidence="1">CBS 757.83</strain>
    </source>
</reference>
<dbReference type="Proteomes" id="UP001305647">
    <property type="component" value="Unassembled WGS sequence"/>
</dbReference>
<reference evidence="1" key="2">
    <citation type="submission" date="2023-05" db="EMBL/GenBank/DDBJ databases">
        <authorList>
            <consortium name="Lawrence Berkeley National Laboratory"/>
            <person name="Steindorff A."/>
            <person name="Hensen N."/>
            <person name="Bonometti L."/>
            <person name="Westerberg I."/>
            <person name="Brannstrom I.O."/>
            <person name="Guillou S."/>
            <person name="Cros-Aarteil S."/>
            <person name="Calhoun S."/>
            <person name="Haridas S."/>
            <person name="Kuo A."/>
            <person name="Mondo S."/>
            <person name="Pangilinan J."/>
            <person name="Riley R."/>
            <person name="Labutti K."/>
            <person name="Andreopoulos B."/>
            <person name="Lipzen A."/>
            <person name="Chen C."/>
            <person name="Yanf M."/>
            <person name="Daum C."/>
            <person name="Ng V."/>
            <person name="Clum A."/>
            <person name="Ohm R."/>
            <person name="Martin F."/>
            <person name="Silar P."/>
            <person name="Natvig D."/>
            <person name="Lalanne C."/>
            <person name="Gautier V."/>
            <person name="Ament-Velasquez S.L."/>
            <person name="Kruys A."/>
            <person name="Hutchinson M.I."/>
            <person name="Powell A.J."/>
            <person name="Barry K."/>
            <person name="Miller A.N."/>
            <person name="Grigoriev I.V."/>
            <person name="Debuchy R."/>
            <person name="Gladieux P."/>
            <person name="Thoren M.H."/>
            <person name="Johannesson H."/>
        </authorList>
    </citation>
    <scope>NUCLEOTIDE SEQUENCE</scope>
    <source>
        <strain evidence="1">CBS 757.83</strain>
    </source>
</reference>
<dbReference type="EMBL" id="MU863624">
    <property type="protein sequence ID" value="KAK4106181.1"/>
    <property type="molecule type" value="Genomic_DNA"/>
</dbReference>